<dbReference type="InterPro" id="IPR002223">
    <property type="entry name" value="Kunitz_BPTI"/>
</dbReference>
<dbReference type="GeneTree" id="ENSGT00940000165273"/>
<dbReference type="PROSITE" id="PS50279">
    <property type="entry name" value="BPTI_KUNITZ_2"/>
    <property type="match status" value="2"/>
</dbReference>
<reference evidence="3" key="1">
    <citation type="submission" date="2021-04" db="EMBL/GenBank/DDBJ databases">
        <authorList>
            <consortium name="Wellcome Sanger Institute Data Sharing"/>
        </authorList>
    </citation>
    <scope>NUCLEOTIDE SEQUENCE [LARGE SCALE GENOMIC DNA]</scope>
</reference>
<dbReference type="GO" id="GO:0004867">
    <property type="term" value="F:serine-type endopeptidase inhibitor activity"/>
    <property type="evidence" value="ECO:0007669"/>
    <property type="project" value="InterPro"/>
</dbReference>
<dbReference type="InterPro" id="IPR036880">
    <property type="entry name" value="Kunitz_BPTI_sf"/>
</dbReference>
<dbReference type="FunFam" id="4.10.410.10:FF:000004">
    <property type="entry name" value="Tissue factor pathway inhibitor"/>
    <property type="match status" value="2"/>
</dbReference>
<dbReference type="PANTHER" id="PTHR10083:SF377">
    <property type="entry name" value="TISSUE FACTOR PATHWAY INHIBITOR"/>
    <property type="match status" value="1"/>
</dbReference>
<dbReference type="SUPFAM" id="SSF57362">
    <property type="entry name" value="BPTI-like"/>
    <property type="match status" value="2"/>
</dbReference>
<evidence type="ECO:0000313" key="3">
    <source>
        <dbReference type="Ensembl" id="ENSSAUP00010033507.1"/>
    </source>
</evidence>
<evidence type="ECO:0000256" key="1">
    <source>
        <dbReference type="ARBA" id="ARBA00023157"/>
    </source>
</evidence>
<dbReference type="SMR" id="A0A671W6D9"/>
<dbReference type="PRINTS" id="PR00759">
    <property type="entry name" value="BASICPTASE"/>
</dbReference>
<dbReference type="InterPro" id="IPR020901">
    <property type="entry name" value="Prtase_inh_Kunz-CS"/>
</dbReference>
<protein>
    <recommendedName>
        <fullName evidence="2">BPTI/Kunitz inhibitor domain-containing protein</fullName>
    </recommendedName>
</protein>
<gene>
    <name evidence="3" type="primary">tfpia</name>
</gene>
<dbReference type="Pfam" id="PF00014">
    <property type="entry name" value="Kunitz_BPTI"/>
    <property type="match status" value="2"/>
</dbReference>
<reference evidence="3" key="3">
    <citation type="submission" date="2025-09" db="UniProtKB">
        <authorList>
            <consortium name="Ensembl"/>
        </authorList>
    </citation>
    <scope>IDENTIFICATION</scope>
</reference>
<name>A0A671W6D9_SPAAU</name>
<dbReference type="Gene3D" id="4.10.410.10">
    <property type="entry name" value="Pancreatic trypsin inhibitor Kunitz domain"/>
    <property type="match status" value="2"/>
</dbReference>
<organism evidence="3 4">
    <name type="scientific">Sparus aurata</name>
    <name type="common">Gilthead sea bream</name>
    <dbReference type="NCBI Taxonomy" id="8175"/>
    <lineage>
        <taxon>Eukaryota</taxon>
        <taxon>Metazoa</taxon>
        <taxon>Chordata</taxon>
        <taxon>Craniata</taxon>
        <taxon>Vertebrata</taxon>
        <taxon>Euteleostomi</taxon>
        <taxon>Actinopterygii</taxon>
        <taxon>Neopterygii</taxon>
        <taxon>Teleostei</taxon>
        <taxon>Neoteleostei</taxon>
        <taxon>Acanthomorphata</taxon>
        <taxon>Eupercaria</taxon>
        <taxon>Spariformes</taxon>
        <taxon>Sparidae</taxon>
        <taxon>Sparus</taxon>
    </lineage>
</organism>
<keyword evidence="1" id="KW-1015">Disulfide bond</keyword>
<proteinExistence type="predicted"/>
<reference evidence="3" key="2">
    <citation type="submission" date="2025-08" db="UniProtKB">
        <authorList>
            <consortium name="Ensembl"/>
        </authorList>
    </citation>
    <scope>IDENTIFICATION</scope>
</reference>
<dbReference type="InterPro" id="IPR050098">
    <property type="entry name" value="TFPI/VKTCI-like"/>
</dbReference>
<dbReference type="Ensembl" id="ENSSAUT00010035309.1">
    <property type="protein sequence ID" value="ENSSAUP00010033507.1"/>
    <property type="gene ID" value="ENSSAUG00010014232.1"/>
</dbReference>
<feature type="domain" description="BPTI/Kunitz inhibitor" evidence="2">
    <location>
        <begin position="62"/>
        <end position="112"/>
    </location>
</feature>
<dbReference type="SMART" id="SM00131">
    <property type="entry name" value="KU"/>
    <property type="match status" value="2"/>
</dbReference>
<dbReference type="AlphaFoldDB" id="A0A671W6D9"/>
<sequence>MKFSSRLYIQRGSASLVSSMASSNKWWVLCAVSLCCVARLGSCRRNREDGALPELFIFNELCALKDDPGHCKAIKDRFFFNVDTGRCELFEYGGCGGNANNFETLEACEETCVVSEDKNPCHLDEAPGPCRGLVTRYLFDSRSQQCRHFFYGGCFGNANNFRSMAECQAKCLNPAKPTRAPEVHTQSAVQPTIINGEQTVSLSQPQVQTNDTNQPKGFMNVVTLVRRRVETRERLEEREHKQQKGSVCSEISGEWEITVHSGSALLFLEDNDPAVMYYLPIKPKSAEASSW</sequence>
<dbReference type="PROSITE" id="PS00280">
    <property type="entry name" value="BPTI_KUNITZ_1"/>
    <property type="match status" value="2"/>
</dbReference>
<evidence type="ECO:0000313" key="4">
    <source>
        <dbReference type="Proteomes" id="UP000472265"/>
    </source>
</evidence>
<accession>A0A671W6D9</accession>
<evidence type="ECO:0000259" key="2">
    <source>
        <dbReference type="PROSITE" id="PS50279"/>
    </source>
</evidence>
<dbReference type="PANTHER" id="PTHR10083">
    <property type="entry name" value="KUNITZ-TYPE PROTEASE INHIBITOR-RELATED"/>
    <property type="match status" value="1"/>
</dbReference>
<keyword evidence="4" id="KW-1185">Reference proteome</keyword>
<dbReference type="Proteomes" id="UP000472265">
    <property type="component" value="Chromosome 9"/>
</dbReference>
<feature type="domain" description="BPTI/Kunitz inhibitor" evidence="2">
    <location>
        <begin position="121"/>
        <end position="171"/>
    </location>
</feature>
<dbReference type="GO" id="GO:0005615">
    <property type="term" value="C:extracellular space"/>
    <property type="evidence" value="ECO:0007669"/>
    <property type="project" value="TreeGrafter"/>
</dbReference>